<feature type="signal peptide" evidence="1">
    <location>
        <begin position="1"/>
        <end position="42"/>
    </location>
</feature>
<name>Q2STX7_BURTA</name>
<organism evidence="2 3">
    <name type="scientific">Burkholderia thailandensis (strain ATCC 700388 / DSM 13276 / CCUG 48851 / CIP 106301 / E264)</name>
    <dbReference type="NCBI Taxonomy" id="271848"/>
    <lineage>
        <taxon>Bacteria</taxon>
        <taxon>Pseudomonadati</taxon>
        <taxon>Pseudomonadota</taxon>
        <taxon>Betaproteobacteria</taxon>
        <taxon>Burkholderiales</taxon>
        <taxon>Burkholderiaceae</taxon>
        <taxon>Burkholderia</taxon>
        <taxon>pseudomallei group</taxon>
    </lineage>
</organism>
<dbReference type="EMBL" id="CP000086">
    <property type="protein sequence ID" value="ABC36671.1"/>
    <property type="molecule type" value="Genomic_DNA"/>
</dbReference>
<dbReference type="HOGENOM" id="CLU_126440_1_0_4"/>
<keyword evidence="1" id="KW-0732">Signal</keyword>
<dbReference type="AlphaFoldDB" id="Q2STX7"/>
<dbReference type="KEGG" id="bte:BTH_I3127"/>
<proteinExistence type="predicted"/>
<evidence type="ECO:0008006" key="4">
    <source>
        <dbReference type="Google" id="ProtNLM"/>
    </source>
</evidence>
<dbReference type="Proteomes" id="UP000001930">
    <property type="component" value="Chromosome I"/>
</dbReference>
<sequence length="145" mass="15453">MNQRETHRIRMHSCRTTYLGLPMKSTQILASCALAGAVTALAGCAGSPANGPQAESPNGRIIYVASPRSPRDVESCLTNRVAQARVAQRNPTTVLIGPYSVDSDWTVTLAPSASSGTNIGVYRPRSGDGDPEESELRFHIARCAI</sequence>
<feature type="chain" id="PRO_5004215892" description="Lipoprotein" evidence="1">
    <location>
        <begin position="43"/>
        <end position="145"/>
    </location>
</feature>
<keyword evidence="3" id="KW-1185">Reference proteome</keyword>
<reference evidence="2 3" key="1">
    <citation type="journal article" date="2005" name="BMC Genomics">
        <title>Bacterial genome adaptation to niches: divergence of the potential virulence genes in three Burkholderia species of different survival strategies.</title>
        <authorList>
            <person name="Kim H.S."/>
            <person name="Schell M.A."/>
            <person name="Yu Y."/>
            <person name="Ulrich R.L."/>
            <person name="Sarria S.H."/>
            <person name="Nierman W.C."/>
            <person name="DeShazer D."/>
        </authorList>
    </citation>
    <scope>NUCLEOTIDE SEQUENCE [LARGE SCALE GENOMIC DNA]</scope>
    <source>
        <strain evidence="3">ATCC 700388 / DSM 13276 / CCUG 48851 / CIP 106301 / E264</strain>
    </source>
</reference>
<protein>
    <recommendedName>
        <fullName evidence="4">Lipoprotein</fullName>
    </recommendedName>
</protein>
<evidence type="ECO:0000256" key="1">
    <source>
        <dbReference type="SAM" id="SignalP"/>
    </source>
</evidence>
<evidence type="ECO:0000313" key="2">
    <source>
        <dbReference type="EMBL" id="ABC36671.1"/>
    </source>
</evidence>
<accession>Q2STX7</accession>
<gene>
    <name evidence="2" type="ordered locus">BTH_I3127</name>
</gene>
<evidence type="ECO:0000313" key="3">
    <source>
        <dbReference type="Proteomes" id="UP000001930"/>
    </source>
</evidence>